<dbReference type="Proteomes" id="UP001190925">
    <property type="component" value="Unassembled WGS sequence"/>
</dbReference>
<keyword evidence="9" id="KW-1185">Reference proteome</keyword>
<keyword evidence="6" id="KW-1133">Transmembrane helix</keyword>
<evidence type="ECO:0000256" key="5">
    <source>
        <dbReference type="ARBA" id="ARBA00023284"/>
    </source>
</evidence>
<dbReference type="Gene3D" id="3.40.30.10">
    <property type="entry name" value="Glutaredoxin"/>
    <property type="match status" value="1"/>
</dbReference>
<reference evidence="8 9" key="1">
    <citation type="journal article" date="2018" name="bioRxiv">
        <title>Evidence of independent acquisition and adaption of ultra-small bacteria to human hosts across the highly diverse yet reduced genomes of the phylum Saccharibacteria.</title>
        <authorList>
            <person name="McLean J.S."/>
            <person name="Bor B."/>
            <person name="To T.T."/>
            <person name="Liu Q."/>
            <person name="Kearns K.A."/>
            <person name="Solden L.M."/>
            <person name="Wrighton K.C."/>
            <person name="He X."/>
            <person name="Shi W."/>
        </authorList>
    </citation>
    <scope>NUCLEOTIDE SEQUENCE [LARGE SCALE GENOMIC DNA]</scope>
    <source>
        <strain evidence="8 9">TM7_CMJM_G6_1_HOT_870</strain>
    </source>
</reference>
<comment type="similarity">
    <text evidence="1">Belongs to the thioredoxin family. DsbA subfamily.</text>
</comment>
<keyword evidence="3" id="KW-0560">Oxidoreductase</keyword>
<dbReference type="InterPro" id="IPR036249">
    <property type="entry name" value="Thioredoxin-like_sf"/>
</dbReference>
<dbReference type="PANTHER" id="PTHR13887:SF14">
    <property type="entry name" value="DISULFIDE BOND FORMATION PROTEIN D"/>
    <property type="match status" value="1"/>
</dbReference>
<name>A0ABY0FJ80_9BACT</name>
<dbReference type="InterPro" id="IPR013766">
    <property type="entry name" value="Thioredoxin_domain"/>
</dbReference>
<keyword evidence="6" id="KW-0812">Transmembrane</keyword>
<feature type="transmembrane region" description="Helical" evidence="6">
    <location>
        <begin position="6"/>
        <end position="23"/>
    </location>
</feature>
<organism evidence="8 9">
    <name type="scientific">Candidatus Nanogingivalis gingivitcus</name>
    <dbReference type="NCBI Taxonomy" id="2171992"/>
    <lineage>
        <taxon>Bacteria</taxon>
        <taxon>Candidatus Saccharimonadota</taxon>
        <taxon>Candidatus Nanosyncoccalia</taxon>
        <taxon>Candidatus Nanogingivales</taxon>
        <taxon>Candidatus Nanogingivalaceae</taxon>
        <taxon>Candidatus Nanogingivalis</taxon>
    </lineage>
</organism>
<sequence length="222" mass="24901">MEKIKWAGIAILVVLFFGSVFWLSESKKINLDGVDINKEISLKDKSGGIEEHVYHNNNSKVTLIEYRDFQCPSCGSNAPRIAKLAEDYKDKVKVIFRTIPLDIHPNALSAAAAAESAGLQGKYHEMSDLLFEKQNEWAYADANKRTDLYISYAKELGLNEAKFKEDMDSSKVKEKINFDKTVAAKAAVKGTPSFYLDGKELSSEVWGDDAKLREALDQKLKN</sequence>
<dbReference type="Pfam" id="PF13462">
    <property type="entry name" value="Thioredoxin_4"/>
    <property type="match status" value="1"/>
</dbReference>
<evidence type="ECO:0000313" key="8">
    <source>
        <dbReference type="EMBL" id="RYC72991.1"/>
    </source>
</evidence>
<dbReference type="InterPro" id="IPR012336">
    <property type="entry name" value="Thioredoxin-like_fold"/>
</dbReference>
<proteinExistence type="inferred from homology"/>
<keyword evidence="2" id="KW-0732">Signal</keyword>
<keyword evidence="5" id="KW-0676">Redox-active center</keyword>
<comment type="caution">
    <text evidence="8">The sequence shown here is derived from an EMBL/GenBank/DDBJ whole genome shotgun (WGS) entry which is preliminary data.</text>
</comment>
<gene>
    <name evidence="8" type="ORF">G6CMJM_00095</name>
</gene>
<protein>
    <recommendedName>
        <fullName evidence="7">Thioredoxin domain-containing protein</fullName>
    </recommendedName>
</protein>
<keyword evidence="4" id="KW-1015">Disulfide bond</keyword>
<evidence type="ECO:0000256" key="6">
    <source>
        <dbReference type="SAM" id="Phobius"/>
    </source>
</evidence>
<dbReference type="SUPFAM" id="SSF52833">
    <property type="entry name" value="Thioredoxin-like"/>
    <property type="match status" value="1"/>
</dbReference>
<evidence type="ECO:0000259" key="7">
    <source>
        <dbReference type="PROSITE" id="PS51352"/>
    </source>
</evidence>
<evidence type="ECO:0000256" key="1">
    <source>
        <dbReference type="ARBA" id="ARBA00005791"/>
    </source>
</evidence>
<keyword evidence="6" id="KW-0472">Membrane</keyword>
<reference evidence="8 9" key="2">
    <citation type="journal article" date="2020" name="Cell Rep.">
        <title>Acquisition and Adaptation of Ultra-small Parasitic Reduced Genome Bacteria to Mammalian Hosts.</title>
        <authorList>
            <person name="McLean J.S."/>
            <person name="Bor B."/>
            <person name="Kerns K.A."/>
            <person name="Liu Q."/>
            <person name="To T.T."/>
            <person name="Solden L."/>
            <person name="Hendrickson E.L."/>
            <person name="Wrighton K."/>
            <person name="Shi W."/>
            <person name="He X."/>
        </authorList>
    </citation>
    <scope>NUCLEOTIDE SEQUENCE [LARGE SCALE GENOMIC DNA]</scope>
    <source>
        <strain evidence="8 9">TM7_CMJM_G6_1_HOT_870</strain>
    </source>
</reference>
<feature type="domain" description="Thioredoxin" evidence="7">
    <location>
        <begin position="31"/>
        <end position="221"/>
    </location>
</feature>
<dbReference type="RefSeq" id="WP_129718523.1">
    <property type="nucleotide sequence ID" value="NZ_PRLK01000001.1"/>
</dbReference>
<evidence type="ECO:0000256" key="4">
    <source>
        <dbReference type="ARBA" id="ARBA00023157"/>
    </source>
</evidence>
<dbReference type="PROSITE" id="PS51352">
    <property type="entry name" value="THIOREDOXIN_2"/>
    <property type="match status" value="1"/>
</dbReference>
<accession>A0ABY0FJ80</accession>
<evidence type="ECO:0000256" key="3">
    <source>
        <dbReference type="ARBA" id="ARBA00023002"/>
    </source>
</evidence>
<evidence type="ECO:0000256" key="2">
    <source>
        <dbReference type="ARBA" id="ARBA00022729"/>
    </source>
</evidence>
<evidence type="ECO:0000313" key="9">
    <source>
        <dbReference type="Proteomes" id="UP001190925"/>
    </source>
</evidence>
<dbReference type="PANTHER" id="PTHR13887">
    <property type="entry name" value="GLUTATHIONE S-TRANSFERASE KAPPA"/>
    <property type="match status" value="1"/>
</dbReference>
<dbReference type="EMBL" id="PRLK01000001">
    <property type="protein sequence ID" value="RYC72991.1"/>
    <property type="molecule type" value="Genomic_DNA"/>
</dbReference>